<evidence type="ECO:0000256" key="6">
    <source>
        <dbReference type="ARBA" id="ARBA00022692"/>
    </source>
</evidence>
<dbReference type="GO" id="GO:0050380">
    <property type="term" value="F:undecaprenyl-diphosphatase activity"/>
    <property type="evidence" value="ECO:0007669"/>
    <property type="project" value="UniProtKB-EC"/>
</dbReference>
<evidence type="ECO:0000256" key="3">
    <source>
        <dbReference type="ARBA" id="ARBA00012374"/>
    </source>
</evidence>
<evidence type="ECO:0000256" key="9">
    <source>
        <dbReference type="ARBA" id="ARBA00023136"/>
    </source>
</evidence>
<name>A0A6M3MDL5_9ZZZZ</name>
<evidence type="ECO:0000256" key="10">
    <source>
        <dbReference type="ARBA" id="ARBA00032707"/>
    </source>
</evidence>
<keyword evidence="8 12" id="KW-1133">Transmembrane helix</keyword>
<feature type="transmembrane region" description="Helical" evidence="12">
    <location>
        <begin position="54"/>
        <end position="75"/>
    </location>
</feature>
<dbReference type="EMBL" id="MT143839">
    <property type="protein sequence ID" value="QJB03319.1"/>
    <property type="molecule type" value="Genomic_DNA"/>
</dbReference>
<evidence type="ECO:0000256" key="4">
    <source>
        <dbReference type="ARBA" id="ARBA00021581"/>
    </source>
</evidence>
<comment type="similarity">
    <text evidence="2">Belongs to the UppP family.</text>
</comment>
<dbReference type="GO" id="GO:0005886">
    <property type="term" value="C:plasma membrane"/>
    <property type="evidence" value="ECO:0007669"/>
    <property type="project" value="UniProtKB-SubCell"/>
</dbReference>
<dbReference type="PANTHER" id="PTHR30622">
    <property type="entry name" value="UNDECAPRENYL-DIPHOSPHATASE"/>
    <property type="match status" value="1"/>
</dbReference>
<accession>A0A6M3MDL5</accession>
<dbReference type="AlphaFoldDB" id="A0A6M3MDL5"/>
<organism evidence="13">
    <name type="scientific">viral metagenome</name>
    <dbReference type="NCBI Taxonomy" id="1070528"/>
    <lineage>
        <taxon>unclassified sequences</taxon>
        <taxon>metagenomes</taxon>
        <taxon>organismal metagenomes</taxon>
    </lineage>
</organism>
<evidence type="ECO:0000256" key="2">
    <source>
        <dbReference type="ARBA" id="ARBA00010621"/>
    </source>
</evidence>
<dbReference type="InterPro" id="IPR003824">
    <property type="entry name" value="UppP"/>
</dbReference>
<comment type="catalytic activity">
    <reaction evidence="11">
        <text>di-trans,octa-cis-undecaprenyl diphosphate + H2O = di-trans,octa-cis-undecaprenyl phosphate + phosphate + H(+)</text>
        <dbReference type="Rhea" id="RHEA:28094"/>
        <dbReference type="ChEBI" id="CHEBI:15377"/>
        <dbReference type="ChEBI" id="CHEBI:15378"/>
        <dbReference type="ChEBI" id="CHEBI:43474"/>
        <dbReference type="ChEBI" id="CHEBI:58405"/>
        <dbReference type="ChEBI" id="CHEBI:60392"/>
        <dbReference type="EC" id="3.6.1.27"/>
    </reaction>
</comment>
<comment type="subcellular location">
    <subcellularLocation>
        <location evidence="1">Cell membrane</location>
        <topology evidence="1">Multi-pass membrane protein</topology>
    </subcellularLocation>
</comment>
<feature type="transmembrane region" description="Helical" evidence="12">
    <location>
        <begin position="24"/>
        <end position="42"/>
    </location>
</feature>
<keyword evidence="9 12" id="KW-0472">Membrane</keyword>
<feature type="transmembrane region" description="Helical" evidence="12">
    <location>
        <begin position="180"/>
        <end position="202"/>
    </location>
</feature>
<dbReference type="PANTHER" id="PTHR30622:SF2">
    <property type="entry name" value="UNDECAPRENYL-DIPHOSPHATASE"/>
    <property type="match status" value="1"/>
</dbReference>
<keyword evidence="7" id="KW-0378">Hydrolase</keyword>
<proteinExistence type="inferred from homology"/>
<feature type="transmembrane region" description="Helical" evidence="12">
    <location>
        <begin position="81"/>
        <end position="99"/>
    </location>
</feature>
<protein>
    <recommendedName>
        <fullName evidence="4">Undecaprenyl-diphosphatase</fullName>
        <ecNumber evidence="3">3.6.1.27</ecNumber>
    </recommendedName>
    <alternativeName>
        <fullName evidence="10">Undecaprenyl pyrophosphate phosphatase</fullName>
    </alternativeName>
</protein>
<feature type="transmembrane region" description="Helical" evidence="12">
    <location>
        <begin position="208"/>
        <end position="227"/>
    </location>
</feature>
<keyword evidence="5" id="KW-1003">Cell membrane</keyword>
<dbReference type="EC" id="3.6.1.27" evidence="3"/>
<evidence type="ECO:0000256" key="12">
    <source>
        <dbReference type="SAM" id="Phobius"/>
    </source>
</evidence>
<feature type="transmembrane region" description="Helical" evidence="12">
    <location>
        <begin position="149"/>
        <end position="168"/>
    </location>
</feature>
<dbReference type="HAMAP" id="MF_01006">
    <property type="entry name" value="Undec_diphosphatase"/>
    <property type="match status" value="1"/>
</dbReference>
<dbReference type="Pfam" id="PF02673">
    <property type="entry name" value="BacA"/>
    <property type="match status" value="1"/>
</dbReference>
<gene>
    <name evidence="13" type="ORF">MM171B00786_0004</name>
</gene>
<evidence type="ECO:0000256" key="7">
    <source>
        <dbReference type="ARBA" id="ARBA00022801"/>
    </source>
</evidence>
<evidence type="ECO:0000256" key="8">
    <source>
        <dbReference type="ARBA" id="ARBA00022989"/>
    </source>
</evidence>
<evidence type="ECO:0000256" key="5">
    <source>
        <dbReference type="ARBA" id="ARBA00022475"/>
    </source>
</evidence>
<reference evidence="13" key="1">
    <citation type="submission" date="2020-03" db="EMBL/GenBank/DDBJ databases">
        <title>The deep terrestrial virosphere.</title>
        <authorList>
            <person name="Holmfeldt K."/>
            <person name="Nilsson E."/>
            <person name="Simone D."/>
            <person name="Lopez-Fernandez M."/>
            <person name="Wu X."/>
            <person name="de Brujin I."/>
            <person name="Lundin D."/>
            <person name="Andersson A."/>
            <person name="Bertilsson S."/>
            <person name="Dopson M."/>
        </authorList>
    </citation>
    <scope>NUCLEOTIDE SEQUENCE</scope>
    <source>
        <strain evidence="13">MM171B00786</strain>
    </source>
</reference>
<sequence length="228" mass="24442">MPVSSSGHLVIVQNLIPGFTQDGVLFDVFLHAGTVLAVLYYFRKTLLKLTPKYLFLLLIGTIPAGLVGVFLGSSIENLFNGVYIVGFALLFTAVLNFLTDRAKTGSKEISIKKTILIGMAQALAIIPGISRSGSTIFAGTSLGIKRKEAAQFSFLLSVPAIVGANAIQFLKYGSEVTGNILFYSVGFIAAFISGVIAINFVLKFLLAGRFKLFAYYCVVLGVLVLTIL</sequence>
<evidence type="ECO:0000313" key="13">
    <source>
        <dbReference type="EMBL" id="QJB03319.1"/>
    </source>
</evidence>
<evidence type="ECO:0000256" key="1">
    <source>
        <dbReference type="ARBA" id="ARBA00004651"/>
    </source>
</evidence>
<keyword evidence="6 12" id="KW-0812">Transmembrane</keyword>
<evidence type="ECO:0000256" key="11">
    <source>
        <dbReference type="ARBA" id="ARBA00047594"/>
    </source>
</evidence>